<gene>
    <name evidence="12" type="ORF">E6Q60_03810</name>
</gene>
<dbReference type="InterPro" id="IPR058792">
    <property type="entry name" value="Beta-barrel_RND_2"/>
</dbReference>
<dbReference type="InterPro" id="IPR051909">
    <property type="entry name" value="MFP_Cation_Efflux"/>
</dbReference>
<evidence type="ECO:0000259" key="7">
    <source>
        <dbReference type="Pfam" id="PF19335"/>
    </source>
</evidence>
<feature type="transmembrane region" description="Helical" evidence="6">
    <location>
        <begin position="6"/>
        <end position="25"/>
    </location>
</feature>
<dbReference type="Pfam" id="PF25954">
    <property type="entry name" value="Beta-barrel_RND_2"/>
    <property type="match status" value="1"/>
</dbReference>
<feature type="domain" description="CusB-like beta-barrel" evidence="10">
    <location>
        <begin position="262"/>
        <end position="337"/>
    </location>
</feature>
<evidence type="ECO:0000313" key="13">
    <source>
        <dbReference type="Proteomes" id="UP000321055"/>
    </source>
</evidence>
<dbReference type="FunFam" id="2.40.30.170:FF:000010">
    <property type="entry name" value="Efflux RND transporter periplasmic adaptor subunit"/>
    <property type="match status" value="1"/>
</dbReference>
<evidence type="ECO:0000256" key="1">
    <source>
        <dbReference type="ARBA" id="ARBA00009477"/>
    </source>
</evidence>
<organism evidence="12 13">
    <name type="scientific">Nitrosomonas oligotropha</name>
    <dbReference type="NCBI Taxonomy" id="42354"/>
    <lineage>
        <taxon>Bacteria</taxon>
        <taxon>Pseudomonadati</taxon>
        <taxon>Pseudomonadota</taxon>
        <taxon>Betaproteobacteria</taxon>
        <taxon>Nitrosomonadales</taxon>
        <taxon>Nitrosomonadaceae</taxon>
        <taxon>Nitrosomonas</taxon>
    </lineage>
</organism>
<dbReference type="GO" id="GO:0015679">
    <property type="term" value="P:plasma membrane copper ion transport"/>
    <property type="evidence" value="ECO:0007669"/>
    <property type="project" value="TreeGrafter"/>
</dbReference>
<dbReference type="Pfam" id="PF19335">
    <property type="entry name" value="HMBD"/>
    <property type="match status" value="1"/>
</dbReference>
<dbReference type="FunFam" id="2.40.420.20:FF:000003">
    <property type="entry name" value="Cation efflux system protein cusB"/>
    <property type="match status" value="1"/>
</dbReference>
<dbReference type="InterPro" id="IPR021647">
    <property type="entry name" value="CusF_Ec"/>
</dbReference>
<evidence type="ECO:0000259" key="8">
    <source>
        <dbReference type="Pfam" id="PF25869"/>
    </source>
</evidence>
<dbReference type="InterPro" id="IPR058791">
    <property type="entry name" value="3HB_CusB"/>
</dbReference>
<dbReference type="NCBIfam" id="TIGR01730">
    <property type="entry name" value="RND_mfp"/>
    <property type="match status" value="1"/>
</dbReference>
<dbReference type="Proteomes" id="UP000321055">
    <property type="component" value="Unassembled WGS sequence"/>
</dbReference>
<dbReference type="GO" id="GO:0060003">
    <property type="term" value="P:copper ion export"/>
    <property type="evidence" value="ECO:0007669"/>
    <property type="project" value="TreeGrafter"/>
</dbReference>
<dbReference type="InterPro" id="IPR045800">
    <property type="entry name" value="HMBD"/>
</dbReference>
<dbReference type="Pfam" id="PF25975">
    <property type="entry name" value="CzcB_C"/>
    <property type="match status" value="1"/>
</dbReference>
<dbReference type="GO" id="GO:0046914">
    <property type="term" value="F:transition metal ion binding"/>
    <property type="evidence" value="ECO:0007669"/>
    <property type="project" value="TreeGrafter"/>
</dbReference>
<dbReference type="InterPro" id="IPR058649">
    <property type="entry name" value="CzcB_C"/>
</dbReference>
<feature type="domain" description="CusB-like three alpha-helical bundle" evidence="8">
    <location>
        <begin position="173"/>
        <end position="224"/>
    </location>
</feature>
<evidence type="ECO:0000256" key="2">
    <source>
        <dbReference type="ARBA" id="ARBA00022448"/>
    </source>
</evidence>
<dbReference type="Pfam" id="PF25919">
    <property type="entry name" value="BSH_CusB"/>
    <property type="match status" value="1"/>
</dbReference>
<evidence type="ECO:0000256" key="3">
    <source>
        <dbReference type="ARBA" id="ARBA00022729"/>
    </source>
</evidence>
<dbReference type="InterPro" id="IPR042230">
    <property type="entry name" value="CusF_sf"/>
</dbReference>
<dbReference type="PANTHER" id="PTHR30097">
    <property type="entry name" value="CATION EFFLUX SYSTEM PROTEIN CUSB"/>
    <property type="match status" value="1"/>
</dbReference>
<dbReference type="Gene3D" id="2.40.30.170">
    <property type="match status" value="1"/>
</dbReference>
<keyword evidence="6" id="KW-1133">Transmembrane helix</keyword>
<dbReference type="Gene3D" id="6.10.140.730">
    <property type="match status" value="1"/>
</dbReference>
<feature type="compositionally biased region" description="Low complexity" evidence="5">
    <location>
        <begin position="506"/>
        <end position="516"/>
    </location>
</feature>
<evidence type="ECO:0000259" key="9">
    <source>
        <dbReference type="Pfam" id="PF25919"/>
    </source>
</evidence>
<accession>A0A5C7VYG1</accession>
<dbReference type="PANTHER" id="PTHR30097:SF15">
    <property type="entry name" value="CATION EFFLUX SYSTEM PROTEIN CUSB"/>
    <property type="match status" value="1"/>
</dbReference>
<dbReference type="AlphaFoldDB" id="A0A5C7VYG1"/>
<keyword evidence="6" id="KW-0472">Membrane</keyword>
<protein>
    <submittedName>
        <fullName evidence="12">Efflux RND transporter periplasmic adaptor subunit</fullName>
    </submittedName>
</protein>
<dbReference type="GO" id="GO:0022857">
    <property type="term" value="F:transmembrane transporter activity"/>
    <property type="evidence" value="ECO:0007669"/>
    <property type="project" value="InterPro"/>
</dbReference>
<evidence type="ECO:0000259" key="10">
    <source>
        <dbReference type="Pfam" id="PF25954"/>
    </source>
</evidence>
<reference evidence="12 13" key="1">
    <citation type="submission" date="2018-09" db="EMBL/GenBank/DDBJ databases">
        <title>Metagenome Assembled Genomes from an Advanced Water Purification Facility.</title>
        <authorList>
            <person name="Stamps B.W."/>
            <person name="Spear J.R."/>
        </authorList>
    </citation>
    <scope>NUCLEOTIDE SEQUENCE [LARGE SCALE GENOMIC DNA]</scope>
    <source>
        <strain evidence="12">Bin_54_1</strain>
    </source>
</reference>
<feature type="domain" description="Heavy metal binding" evidence="7">
    <location>
        <begin position="60"/>
        <end position="87"/>
    </location>
</feature>
<feature type="domain" description="CusB-like barrel-sandwich hybrid" evidence="9">
    <location>
        <begin position="137"/>
        <end position="258"/>
    </location>
</feature>
<comment type="caution">
    <text evidence="12">The sequence shown here is derived from an EMBL/GenBank/DDBJ whole genome shotgun (WGS) entry which is preliminary data.</text>
</comment>
<evidence type="ECO:0000256" key="5">
    <source>
        <dbReference type="SAM" id="MobiDB-lite"/>
    </source>
</evidence>
<keyword evidence="6" id="KW-0812">Transmembrane</keyword>
<dbReference type="GO" id="GO:0016020">
    <property type="term" value="C:membrane"/>
    <property type="evidence" value="ECO:0007669"/>
    <property type="project" value="InterPro"/>
</dbReference>
<proteinExistence type="inferred from homology"/>
<evidence type="ECO:0000256" key="4">
    <source>
        <dbReference type="ARBA" id="ARBA00023065"/>
    </source>
</evidence>
<dbReference type="EMBL" id="SSFX01000029">
    <property type="protein sequence ID" value="TXI29663.1"/>
    <property type="molecule type" value="Genomic_DNA"/>
</dbReference>
<dbReference type="Pfam" id="PF11604">
    <property type="entry name" value="CusF_Ec"/>
    <property type="match status" value="1"/>
</dbReference>
<dbReference type="InterPro" id="IPR006143">
    <property type="entry name" value="RND_pump_MFP"/>
</dbReference>
<dbReference type="Pfam" id="PF25869">
    <property type="entry name" value="3HB_CusB"/>
    <property type="match status" value="1"/>
</dbReference>
<keyword evidence="4" id="KW-0406">Ion transport</keyword>
<keyword evidence="3" id="KW-0732">Signal</keyword>
<dbReference type="SUPFAM" id="SSF111369">
    <property type="entry name" value="HlyD-like secretion proteins"/>
    <property type="match status" value="1"/>
</dbReference>
<dbReference type="GO" id="GO:0030288">
    <property type="term" value="C:outer membrane-bounded periplasmic space"/>
    <property type="evidence" value="ECO:0007669"/>
    <property type="project" value="TreeGrafter"/>
</dbReference>
<evidence type="ECO:0000313" key="12">
    <source>
        <dbReference type="EMBL" id="TXI29663.1"/>
    </source>
</evidence>
<feature type="region of interest" description="Disordered" evidence="5">
    <location>
        <begin position="506"/>
        <end position="532"/>
    </location>
</feature>
<dbReference type="Gene3D" id="2.40.420.20">
    <property type="match status" value="1"/>
</dbReference>
<dbReference type="Gene3D" id="2.40.50.100">
    <property type="match status" value="1"/>
</dbReference>
<comment type="similarity">
    <text evidence="1">Belongs to the membrane fusion protein (MFP) (TC 8.A.1) family.</text>
</comment>
<evidence type="ECO:0000256" key="6">
    <source>
        <dbReference type="SAM" id="Phobius"/>
    </source>
</evidence>
<sequence length="532" mass="57036">MENKKILSLAMMGLIGATGYGLFWLGMKQGMEMAAPLSSAALPSAENPQKSGSSDKRVLYWHDPMVPGQKFDKSGKSPFMDMQLVPVYASDTGDDGTVSISPRLQQNLGIRTAEVTTGSLASTVVAVGNVVYNERDVELVQARSNGYVERLYVRAPLDLVHKDQPLAELYVPDWVAAQEEYLSVKRMQDGPGLGELLAGARQRMRLAGMTEDQIHRVESSDVVQKRLTIRAPITGIVSELVVREGMTVMAGASLFRINGISTIWVNADVPESVSAQVRPGNAVEARTSSLPGIVFKGKISTILPEINAATRTLKVRIELANPSGQLIPGMFATITFVSIDRKDVLLVPTEAIIHTGTRSVVMVAQGEDKFVSANVETAAEANGQTEILSGLESGQKVVVSGQFLIDSEASLKGTTMRMSDQPALEDAKTVELFHHGDGTVEAIGKNEITLSHGPIPSLQWGPMTMGFQLPATGLPPNIMVGDHVVFEIRQVKEGVFEIASILSSPAKAAQKSKSQAINDGMKAHGKPAGAEK</sequence>
<dbReference type="InterPro" id="IPR058790">
    <property type="entry name" value="BSH_CusB"/>
</dbReference>
<keyword evidence="2" id="KW-0813">Transport</keyword>
<feature type="domain" description="CzcB-like C-terminal circularly permuted SH3-like" evidence="11">
    <location>
        <begin position="346"/>
        <end position="405"/>
    </location>
</feature>
<evidence type="ECO:0000259" key="11">
    <source>
        <dbReference type="Pfam" id="PF25975"/>
    </source>
</evidence>
<name>A0A5C7VYG1_9PROT</name>
<dbReference type="Gene3D" id="2.40.50.320">
    <property type="entry name" value="Copper binding periplasmic protein CusF"/>
    <property type="match status" value="1"/>
</dbReference>